<gene>
    <name evidence="5" type="ORF">HT134_15140</name>
</gene>
<evidence type="ECO:0000256" key="2">
    <source>
        <dbReference type="ARBA" id="ARBA00022741"/>
    </source>
</evidence>
<keyword evidence="6" id="KW-1185">Reference proteome</keyword>
<protein>
    <submittedName>
        <fullName evidence="5">Anticodon-binding protein</fullName>
    </submittedName>
</protein>
<comment type="caution">
    <text evidence="5">The sequence shown here is derived from an EMBL/GenBank/DDBJ whole genome shotgun (WGS) entry which is preliminary data.</text>
</comment>
<sequence>MTPEQRLAEVLGEAPAPEGSWEREAAYLSAAARRLGVPAAGLAARVRAVEGVAAVEERPNGFLRIVVEVPGRLVETVGPLSLPDPWPDFPRTWDNPGFAVRYGHARAVAVRRRARDLGVPEAGFRPELLADPRDRAVLRVLAELPGRLAKDPEPPGRPARGEGARSAWTAYAVRLAMAYHDAYELAPALPVGDEEPSPLHTARVRLARAVEGVLPGPDRL</sequence>
<evidence type="ECO:0000313" key="6">
    <source>
        <dbReference type="Proteomes" id="UP000546126"/>
    </source>
</evidence>
<evidence type="ECO:0000256" key="3">
    <source>
        <dbReference type="ARBA" id="ARBA00022840"/>
    </source>
</evidence>
<dbReference type="InterPro" id="IPR009080">
    <property type="entry name" value="tRNAsynth_Ia_anticodon-bd"/>
</dbReference>
<feature type="domain" description="DALR anticodon binding" evidence="4">
    <location>
        <begin position="100"/>
        <end position="220"/>
    </location>
</feature>
<dbReference type="GO" id="GO:0005524">
    <property type="term" value="F:ATP binding"/>
    <property type="evidence" value="ECO:0007669"/>
    <property type="project" value="UniProtKB-KW"/>
</dbReference>
<organism evidence="5 6">
    <name type="scientific">Nonomuraea rhodomycinica</name>
    <dbReference type="NCBI Taxonomy" id="1712872"/>
    <lineage>
        <taxon>Bacteria</taxon>
        <taxon>Bacillati</taxon>
        <taxon>Actinomycetota</taxon>
        <taxon>Actinomycetes</taxon>
        <taxon>Streptosporangiales</taxon>
        <taxon>Streptosporangiaceae</taxon>
        <taxon>Nonomuraea</taxon>
    </lineage>
</organism>
<dbReference type="AlphaFoldDB" id="A0A7Y6MAQ4"/>
<name>A0A7Y6MAQ4_9ACTN</name>
<dbReference type="SMART" id="SM00836">
    <property type="entry name" value="DALR_1"/>
    <property type="match status" value="1"/>
</dbReference>
<evidence type="ECO:0000259" key="4">
    <source>
        <dbReference type="SMART" id="SM00836"/>
    </source>
</evidence>
<reference evidence="5 6" key="1">
    <citation type="submission" date="2020-06" db="EMBL/GenBank/DDBJ databases">
        <authorList>
            <person name="Chanama M."/>
        </authorList>
    </citation>
    <scope>NUCLEOTIDE SEQUENCE [LARGE SCALE GENOMIC DNA]</scope>
    <source>
        <strain evidence="5 6">TBRC6557</strain>
    </source>
</reference>
<dbReference type="SUPFAM" id="SSF47323">
    <property type="entry name" value="Anticodon-binding domain of a subclass of class I aminoacyl-tRNA synthetases"/>
    <property type="match status" value="1"/>
</dbReference>
<dbReference type="InterPro" id="IPR008909">
    <property type="entry name" value="DALR_anticod-bd"/>
</dbReference>
<dbReference type="Proteomes" id="UP000546126">
    <property type="component" value="Unassembled WGS sequence"/>
</dbReference>
<keyword evidence="2" id="KW-0547">Nucleotide-binding</keyword>
<dbReference type="GO" id="GO:0006420">
    <property type="term" value="P:arginyl-tRNA aminoacylation"/>
    <property type="evidence" value="ECO:0007669"/>
    <property type="project" value="InterPro"/>
</dbReference>
<accession>A0A7Y6MAQ4</accession>
<dbReference type="GO" id="GO:0004814">
    <property type="term" value="F:arginine-tRNA ligase activity"/>
    <property type="evidence" value="ECO:0007669"/>
    <property type="project" value="InterPro"/>
</dbReference>
<dbReference type="EMBL" id="JABWGO010000002">
    <property type="protein sequence ID" value="NUW41463.1"/>
    <property type="molecule type" value="Genomic_DNA"/>
</dbReference>
<dbReference type="Gene3D" id="1.10.730.10">
    <property type="entry name" value="Isoleucyl-tRNA Synthetase, Domain 1"/>
    <property type="match status" value="1"/>
</dbReference>
<evidence type="ECO:0000313" key="5">
    <source>
        <dbReference type="EMBL" id="NUW41463.1"/>
    </source>
</evidence>
<keyword evidence="1" id="KW-0436">Ligase</keyword>
<proteinExistence type="predicted"/>
<keyword evidence="3" id="KW-0067">ATP-binding</keyword>
<evidence type="ECO:0000256" key="1">
    <source>
        <dbReference type="ARBA" id="ARBA00022598"/>
    </source>
</evidence>
<dbReference type="RefSeq" id="WP_175600959.1">
    <property type="nucleotide sequence ID" value="NZ_JABWGO010000002.1"/>
</dbReference>